<dbReference type="PROSITE" id="PS50883">
    <property type="entry name" value="EAL"/>
    <property type="match status" value="1"/>
</dbReference>
<reference evidence="2 3" key="1">
    <citation type="journal article" date="2019" name="Microbiol. Resour. Announc.">
        <title>Complete Genome Sequence of Halomonas sulfidaeris Strain Esulfide1 Isolated from a Metal Sulfide Rock at a Depth of 2,200 Meters, Obtained Using Nanopore Sequencing.</title>
        <authorList>
            <person name="Saito M."/>
            <person name="Nishigata A."/>
            <person name="Galipon J."/>
            <person name="Arakawa K."/>
        </authorList>
    </citation>
    <scope>NUCLEOTIDE SEQUENCE [LARGE SCALE GENOMIC DNA]</scope>
    <source>
        <strain evidence="2 3">ATCC BAA-803</strain>
    </source>
</reference>
<proteinExistence type="predicted"/>
<dbReference type="Pfam" id="PF00563">
    <property type="entry name" value="EAL"/>
    <property type="match status" value="1"/>
</dbReference>
<protein>
    <recommendedName>
        <fullName evidence="1">EAL domain-containing protein</fullName>
    </recommendedName>
</protein>
<dbReference type="Gene3D" id="3.20.20.450">
    <property type="entry name" value="EAL domain"/>
    <property type="match status" value="1"/>
</dbReference>
<organism evidence="2 3">
    <name type="scientific">Vreelandella sulfidaeris</name>
    <dbReference type="NCBI Taxonomy" id="115553"/>
    <lineage>
        <taxon>Bacteria</taxon>
        <taxon>Pseudomonadati</taxon>
        <taxon>Pseudomonadota</taxon>
        <taxon>Gammaproteobacteria</taxon>
        <taxon>Oceanospirillales</taxon>
        <taxon>Halomonadaceae</taxon>
        <taxon>Vreelandella</taxon>
    </lineage>
</organism>
<gene>
    <name evidence="2" type="ORF">HSBAA_04810</name>
</gene>
<dbReference type="AlphaFoldDB" id="A0A455U0F8"/>
<dbReference type="EMBL" id="AP019514">
    <property type="protein sequence ID" value="BBI59175.1"/>
    <property type="molecule type" value="Genomic_DNA"/>
</dbReference>
<dbReference type="PANTHER" id="PTHR33121:SF71">
    <property type="entry name" value="OXYGEN SENSOR PROTEIN DOSP"/>
    <property type="match status" value="1"/>
</dbReference>
<evidence type="ECO:0000259" key="1">
    <source>
        <dbReference type="PROSITE" id="PS50883"/>
    </source>
</evidence>
<dbReference type="GO" id="GO:0071111">
    <property type="term" value="F:cyclic-guanylate-specific phosphodiesterase activity"/>
    <property type="evidence" value="ECO:0007669"/>
    <property type="project" value="InterPro"/>
</dbReference>
<dbReference type="KEGG" id="hsr:HSBAA_04810"/>
<dbReference type="SUPFAM" id="SSF141868">
    <property type="entry name" value="EAL domain-like"/>
    <property type="match status" value="1"/>
</dbReference>
<name>A0A455U0F8_9GAMM</name>
<sequence>MPLDELKIDQSFIHELLTDKTDAAIVDTTILLAVSLGLTVVAEGVEKKSSLIGSEAMAVTAIKVTYLAARHRLSTF</sequence>
<accession>A0A455U0F8</accession>
<feature type="domain" description="EAL" evidence="1">
    <location>
        <begin position="1"/>
        <end position="76"/>
    </location>
</feature>
<dbReference type="InterPro" id="IPR035919">
    <property type="entry name" value="EAL_sf"/>
</dbReference>
<dbReference type="Proteomes" id="UP000320231">
    <property type="component" value="Chromosome"/>
</dbReference>
<evidence type="ECO:0000313" key="3">
    <source>
        <dbReference type="Proteomes" id="UP000320231"/>
    </source>
</evidence>
<dbReference type="InterPro" id="IPR050706">
    <property type="entry name" value="Cyclic-di-GMP_PDE-like"/>
</dbReference>
<dbReference type="InterPro" id="IPR001633">
    <property type="entry name" value="EAL_dom"/>
</dbReference>
<dbReference type="PANTHER" id="PTHR33121">
    <property type="entry name" value="CYCLIC DI-GMP PHOSPHODIESTERASE PDEF"/>
    <property type="match status" value="1"/>
</dbReference>
<evidence type="ECO:0000313" key="2">
    <source>
        <dbReference type="EMBL" id="BBI59175.1"/>
    </source>
</evidence>